<accession>A0ABS7K4K7</accession>
<feature type="domain" description="YvlB/LiaX N-terminal" evidence="2">
    <location>
        <begin position="3"/>
        <end position="34"/>
    </location>
</feature>
<dbReference type="Pfam" id="PF22746">
    <property type="entry name" value="SHOCT-like_DUF2089-C"/>
    <property type="match status" value="1"/>
</dbReference>
<evidence type="ECO:0000259" key="1">
    <source>
        <dbReference type="Pfam" id="PF13349"/>
    </source>
</evidence>
<dbReference type="Proteomes" id="UP000769780">
    <property type="component" value="Unassembled WGS sequence"/>
</dbReference>
<dbReference type="RefSeq" id="WP_221873279.1">
    <property type="nucleotide sequence ID" value="NZ_JACWFH010000009.1"/>
</dbReference>
<keyword evidence="4" id="KW-1185">Reference proteome</keyword>
<dbReference type="Pfam" id="PF13349">
    <property type="entry name" value="DUF4097"/>
    <property type="match status" value="1"/>
</dbReference>
<comment type="caution">
    <text evidence="3">The sequence shown here is derived from an EMBL/GenBank/DDBJ whole genome shotgun (WGS) entry which is preliminary data.</text>
</comment>
<evidence type="ECO:0000313" key="4">
    <source>
        <dbReference type="Proteomes" id="UP000769780"/>
    </source>
</evidence>
<reference evidence="3 4" key="1">
    <citation type="submission" date="2020-07" db="EMBL/GenBank/DDBJ databases">
        <title>Fungal Genomes of the International Space Station.</title>
        <authorList>
            <person name="Seuylemezian A."/>
            <person name="Singh N.K."/>
            <person name="Wood J."/>
            <person name="Venkateswaran K."/>
        </authorList>
    </citation>
    <scope>NUCLEOTIDE SEQUENCE [LARGE SCALE GENOMIC DNA]</scope>
    <source>
        <strain evidence="3 4">PL-B2</strain>
    </source>
</reference>
<dbReference type="InterPro" id="IPR016599">
    <property type="entry name" value="UCP012569"/>
</dbReference>
<feature type="domain" description="DUF4097" evidence="1">
    <location>
        <begin position="118"/>
        <end position="336"/>
    </location>
</feature>
<dbReference type="Gene3D" id="2.160.20.120">
    <property type="match status" value="1"/>
</dbReference>
<organism evidence="3 4">
    <name type="scientific">Mesobacillus maritimus</name>
    <dbReference type="NCBI Taxonomy" id="1643336"/>
    <lineage>
        <taxon>Bacteria</taxon>
        <taxon>Bacillati</taxon>
        <taxon>Bacillota</taxon>
        <taxon>Bacilli</taxon>
        <taxon>Bacillales</taxon>
        <taxon>Bacillaceae</taxon>
        <taxon>Mesobacillus</taxon>
    </lineage>
</organism>
<proteinExistence type="predicted"/>
<dbReference type="EMBL" id="JACWFH010000009">
    <property type="protein sequence ID" value="MBY0097065.1"/>
    <property type="molecule type" value="Genomic_DNA"/>
</dbReference>
<dbReference type="InterPro" id="IPR025164">
    <property type="entry name" value="Toastrack_DUF4097"/>
</dbReference>
<dbReference type="PIRSF" id="PIRSF012569">
    <property type="entry name" value="UCP012569"/>
    <property type="match status" value="1"/>
</dbReference>
<evidence type="ECO:0000313" key="3">
    <source>
        <dbReference type="EMBL" id="MBY0097065.1"/>
    </source>
</evidence>
<protein>
    <submittedName>
        <fullName evidence="3">DUF4097 domain-containing protein</fullName>
    </submittedName>
</protein>
<gene>
    <name evidence="3" type="ORF">H0185_09610</name>
</gene>
<dbReference type="InterPro" id="IPR053959">
    <property type="entry name" value="YvlB/LiaX_N"/>
</dbReference>
<sequence length="373" mass="42105">MQEERKKILKMVEEGRLTVEEALFLIEELDKKEKTMEDKKAELITELSTTVKQDDSYTNGHYKKEESTGPKLHSAVDKIMDFVDTAFKKIKDFDLDLNFGQSVEITHIFQQSGTNLTQVDIDLANGSVEVIPWDQEDVRVECAAKVYRVENQEQARQKLLDEVLFSIDGQKLIFSNQQKWMKVDVTMYIPRLDYDKVRVRLFNGAITGTNIKANDLKAKTANGKIKFENLVCKKLETETANGGIQVSESHIYELEAETINGSIRTDGTFQRADLQSFSGSINCTLRNQTCESIEASSGTGAVDLFVPVGTPVRGELKSNLGNFNIELEGVEIIEDKSEMVQKSMRFVTREESSTPLRIYAESKTGSISLRKTL</sequence>
<name>A0ABS7K4K7_9BACI</name>
<evidence type="ECO:0000259" key="2">
    <source>
        <dbReference type="Pfam" id="PF22746"/>
    </source>
</evidence>